<gene>
    <name evidence="1" type="ORF">SDC9_151430</name>
</gene>
<accession>A0A645EUM3</accession>
<organism evidence="1">
    <name type="scientific">bioreactor metagenome</name>
    <dbReference type="NCBI Taxonomy" id="1076179"/>
    <lineage>
        <taxon>unclassified sequences</taxon>
        <taxon>metagenomes</taxon>
        <taxon>ecological metagenomes</taxon>
    </lineage>
</organism>
<name>A0A645EUM3_9ZZZZ</name>
<dbReference type="EMBL" id="VSSQ01050127">
    <property type="protein sequence ID" value="MPN04194.1"/>
    <property type="molecule type" value="Genomic_DNA"/>
</dbReference>
<reference evidence="1" key="1">
    <citation type="submission" date="2019-08" db="EMBL/GenBank/DDBJ databases">
        <authorList>
            <person name="Kucharzyk K."/>
            <person name="Murdoch R.W."/>
            <person name="Higgins S."/>
            <person name="Loffler F."/>
        </authorList>
    </citation>
    <scope>NUCLEOTIDE SEQUENCE</scope>
</reference>
<comment type="caution">
    <text evidence="1">The sequence shown here is derived from an EMBL/GenBank/DDBJ whole genome shotgun (WGS) entry which is preliminary data.</text>
</comment>
<evidence type="ECO:0000313" key="1">
    <source>
        <dbReference type="EMBL" id="MPN04194.1"/>
    </source>
</evidence>
<sequence>MRFILQTPCGISDQHIYVTRLRRLDGIKDNGRGIRTGMLSNHRDIITLTPDLQLFYRRRTESIARRQHY</sequence>
<proteinExistence type="predicted"/>
<protein>
    <submittedName>
        <fullName evidence="1">Uncharacterized protein</fullName>
    </submittedName>
</protein>
<dbReference type="AlphaFoldDB" id="A0A645EUM3"/>